<evidence type="ECO:0000313" key="7">
    <source>
        <dbReference type="EMBL" id="KAJ1213843.1"/>
    </source>
</evidence>
<dbReference type="GO" id="GO:0045944">
    <property type="term" value="P:positive regulation of transcription by RNA polymerase II"/>
    <property type="evidence" value="ECO:0007669"/>
    <property type="project" value="TreeGrafter"/>
</dbReference>
<dbReference type="PANTHER" id="PTHR23041">
    <property type="entry name" value="RING FINGER DOMAIN-CONTAINING"/>
    <property type="match status" value="1"/>
</dbReference>
<gene>
    <name evidence="7" type="ORF">NDU88_001473</name>
</gene>
<feature type="compositionally biased region" description="Basic and acidic residues" evidence="5">
    <location>
        <begin position="17"/>
        <end position="40"/>
    </location>
</feature>
<evidence type="ECO:0000256" key="5">
    <source>
        <dbReference type="SAM" id="MobiDB-lite"/>
    </source>
</evidence>
<keyword evidence="1" id="KW-0479">Metal-binding</keyword>
<evidence type="ECO:0000313" key="8">
    <source>
        <dbReference type="Proteomes" id="UP001066276"/>
    </source>
</evidence>
<dbReference type="InterPro" id="IPR043295">
    <property type="entry name" value="RING-HC_RNF4"/>
</dbReference>
<evidence type="ECO:0000256" key="4">
    <source>
        <dbReference type="PROSITE-ProRule" id="PRU00175"/>
    </source>
</evidence>
<dbReference type="CDD" id="cd16533">
    <property type="entry name" value="RING-HC_RNF4"/>
    <property type="match status" value="1"/>
</dbReference>
<feature type="region of interest" description="Disordered" evidence="5">
    <location>
        <begin position="1"/>
        <end position="69"/>
    </location>
</feature>
<proteinExistence type="predicted"/>
<dbReference type="Proteomes" id="UP001066276">
    <property type="component" value="Chromosome 1_1"/>
</dbReference>
<dbReference type="EMBL" id="JANPWB010000001">
    <property type="protein sequence ID" value="KAJ1213843.1"/>
    <property type="molecule type" value="Genomic_DNA"/>
</dbReference>
<feature type="compositionally biased region" description="Basic residues" evidence="5">
    <location>
        <begin position="41"/>
        <end position="50"/>
    </location>
</feature>
<dbReference type="Gene3D" id="3.30.40.10">
    <property type="entry name" value="Zinc/RING finger domain, C3HC4 (zinc finger)"/>
    <property type="match status" value="1"/>
</dbReference>
<evidence type="ECO:0000256" key="2">
    <source>
        <dbReference type="ARBA" id="ARBA00022771"/>
    </source>
</evidence>
<keyword evidence="3" id="KW-0862">Zinc</keyword>
<dbReference type="PROSITE" id="PS00518">
    <property type="entry name" value="ZF_RING_1"/>
    <property type="match status" value="1"/>
</dbReference>
<dbReference type="InterPro" id="IPR047134">
    <property type="entry name" value="RNF4"/>
</dbReference>
<evidence type="ECO:0000256" key="1">
    <source>
        <dbReference type="ARBA" id="ARBA00022723"/>
    </source>
</evidence>
<dbReference type="SMART" id="SM00184">
    <property type="entry name" value="RING"/>
    <property type="match status" value="1"/>
</dbReference>
<reference evidence="7" key="1">
    <citation type="journal article" date="2022" name="bioRxiv">
        <title>Sequencing and chromosome-scale assembly of the giantPleurodeles waltlgenome.</title>
        <authorList>
            <person name="Brown T."/>
            <person name="Elewa A."/>
            <person name="Iarovenko S."/>
            <person name="Subramanian E."/>
            <person name="Araus A.J."/>
            <person name="Petzold A."/>
            <person name="Susuki M."/>
            <person name="Suzuki K.-i.T."/>
            <person name="Hayashi T."/>
            <person name="Toyoda A."/>
            <person name="Oliveira C."/>
            <person name="Osipova E."/>
            <person name="Leigh N.D."/>
            <person name="Simon A."/>
            <person name="Yun M.H."/>
        </authorList>
    </citation>
    <scope>NUCLEOTIDE SEQUENCE</scope>
    <source>
        <strain evidence="7">20211129_DDA</strain>
        <tissue evidence="7">Liver</tissue>
    </source>
</reference>
<name>A0AAV7WIF6_PLEWA</name>
<dbReference type="PROSITE" id="PS50089">
    <property type="entry name" value="ZF_RING_2"/>
    <property type="match status" value="1"/>
</dbReference>
<dbReference type="Pfam" id="PF13639">
    <property type="entry name" value="zf-RING_2"/>
    <property type="match status" value="1"/>
</dbReference>
<dbReference type="InterPro" id="IPR013083">
    <property type="entry name" value="Znf_RING/FYVE/PHD"/>
</dbReference>
<dbReference type="InterPro" id="IPR017907">
    <property type="entry name" value="Znf_RING_CS"/>
</dbReference>
<organism evidence="7 8">
    <name type="scientific">Pleurodeles waltl</name>
    <name type="common">Iberian ribbed newt</name>
    <dbReference type="NCBI Taxonomy" id="8319"/>
    <lineage>
        <taxon>Eukaryota</taxon>
        <taxon>Metazoa</taxon>
        <taxon>Chordata</taxon>
        <taxon>Craniata</taxon>
        <taxon>Vertebrata</taxon>
        <taxon>Euteleostomi</taxon>
        <taxon>Amphibia</taxon>
        <taxon>Batrachia</taxon>
        <taxon>Caudata</taxon>
        <taxon>Salamandroidea</taxon>
        <taxon>Salamandridae</taxon>
        <taxon>Pleurodelinae</taxon>
        <taxon>Pleurodeles</taxon>
    </lineage>
</organism>
<evidence type="ECO:0000259" key="6">
    <source>
        <dbReference type="PROSITE" id="PS50089"/>
    </source>
</evidence>
<protein>
    <recommendedName>
        <fullName evidence="6">RING-type domain-containing protein</fullName>
    </recommendedName>
</protein>
<evidence type="ECO:0000256" key="3">
    <source>
        <dbReference type="ARBA" id="ARBA00022833"/>
    </source>
</evidence>
<dbReference type="AlphaFoldDB" id="A0AAV7WIF6"/>
<dbReference type="PANTHER" id="PTHR23041:SF78">
    <property type="entry name" value="E3 UBIQUITIN-PROTEIN LIGASE RNF4"/>
    <property type="match status" value="1"/>
</dbReference>
<keyword evidence="2 4" id="KW-0863">Zinc-finger</keyword>
<feature type="domain" description="RING-type" evidence="6">
    <location>
        <begin position="99"/>
        <end position="144"/>
    </location>
</feature>
<accession>A0AAV7WIF6</accession>
<dbReference type="InterPro" id="IPR001841">
    <property type="entry name" value="Znf_RING"/>
</dbReference>
<dbReference type="SUPFAM" id="SSF57850">
    <property type="entry name" value="RING/U-box"/>
    <property type="match status" value="1"/>
</dbReference>
<dbReference type="GO" id="GO:0008270">
    <property type="term" value="F:zinc ion binding"/>
    <property type="evidence" value="ECO:0007669"/>
    <property type="project" value="UniProtKB-KW"/>
</dbReference>
<keyword evidence="8" id="KW-1185">Reference proteome</keyword>
<sequence length="157" mass="17384">MQPSLWAAEAAQGYGPRGEEKGQPEGLAKERLIRESQRGSERRRRRRRNRTTQGPDSCVLSSGDEDSEGDVCVASTFSAYLNKLKDGTASPRPPGTVTCPICMDVHTEIIQSGRVIVATKCGHVFCSQCLRDAMKNSSTCPTCRKKLTHKQYHPIYI</sequence>
<comment type="caution">
    <text evidence="7">The sequence shown here is derived from an EMBL/GenBank/DDBJ whole genome shotgun (WGS) entry which is preliminary data.</text>
</comment>